<proteinExistence type="predicted"/>
<feature type="compositionally biased region" description="Polar residues" evidence="1">
    <location>
        <begin position="46"/>
        <end position="92"/>
    </location>
</feature>
<evidence type="ECO:0000313" key="2">
    <source>
        <dbReference type="Proteomes" id="UP000887577"/>
    </source>
</evidence>
<feature type="compositionally biased region" description="Low complexity" evidence="1">
    <location>
        <begin position="293"/>
        <end position="310"/>
    </location>
</feature>
<dbReference type="Proteomes" id="UP000887577">
    <property type="component" value="Unplaced"/>
</dbReference>
<evidence type="ECO:0000313" key="3">
    <source>
        <dbReference type="WBParaSite" id="PSU_v2.g8659.t1"/>
    </source>
</evidence>
<reference evidence="3" key="1">
    <citation type="submission" date="2022-11" db="UniProtKB">
        <authorList>
            <consortium name="WormBaseParasite"/>
        </authorList>
    </citation>
    <scope>IDENTIFICATION</scope>
</reference>
<organism evidence="2 3">
    <name type="scientific">Panagrolaimus superbus</name>
    <dbReference type="NCBI Taxonomy" id="310955"/>
    <lineage>
        <taxon>Eukaryota</taxon>
        <taxon>Metazoa</taxon>
        <taxon>Ecdysozoa</taxon>
        <taxon>Nematoda</taxon>
        <taxon>Chromadorea</taxon>
        <taxon>Rhabditida</taxon>
        <taxon>Tylenchina</taxon>
        <taxon>Panagrolaimomorpha</taxon>
        <taxon>Panagrolaimoidea</taxon>
        <taxon>Panagrolaimidae</taxon>
        <taxon>Panagrolaimus</taxon>
    </lineage>
</organism>
<accession>A0A914Z7J6</accession>
<feature type="region of interest" description="Disordered" evidence="1">
    <location>
        <begin position="241"/>
        <end position="277"/>
    </location>
</feature>
<evidence type="ECO:0000256" key="1">
    <source>
        <dbReference type="SAM" id="MobiDB-lite"/>
    </source>
</evidence>
<sequence length="411" mass="44390">MDTNSSTPPIGSNIQSSSSSAEQPSSPLERLDPQRLRDQAVASHLGQHSLQGHWSPVQSNLSINSPIRTPQSVHSPLPISNQQRHSSGSVDSLPQFTTQQFFSPTDAGYSQELSPAARAQIIQSQSPSRIISAQLGSPSPSFSVQPSSNAPSSASQFSKAQQQAQYKMMTINGQTMYATVPSLPTTPGTPTSGSPRVAYQIQQGGQFSYAPSQQPQQGQQNQQWVTIQQPQQMQFTGQPRIAPQPIQRNGTNRFPPGFPHAPSQGSMIYATNVPGSPHPQRIAIRPQIVTTQIQQNSIQQAPQTPGTPTTLANHQIPSTATPQQLGAVQPPPGGYYPSQALQGYPPNYPQNGGQVNFSQQRLQAPSAAQASAIRQFVATNNAHGNPQGLLIDVKRRREKMIFELFFGLKTC</sequence>
<name>A0A914Z7J6_9BILA</name>
<keyword evidence="2" id="KW-1185">Reference proteome</keyword>
<protein>
    <submittedName>
        <fullName evidence="3">Uncharacterized protein</fullName>
    </submittedName>
</protein>
<feature type="compositionally biased region" description="Polar residues" evidence="1">
    <location>
        <begin position="311"/>
        <end position="326"/>
    </location>
</feature>
<dbReference type="WBParaSite" id="PSU_v2.g8659.t1">
    <property type="protein sequence ID" value="PSU_v2.g8659.t1"/>
    <property type="gene ID" value="PSU_v2.g8659"/>
</dbReference>
<feature type="compositionally biased region" description="Low complexity" evidence="1">
    <location>
        <begin position="8"/>
        <end position="27"/>
    </location>
</feature>
<feature type="region of interest" description="Disordered" evidence="1">
    <location>
        <begin position="1"/>
        <end position="92"/>
    </location>
</feature>
<feature type="compositionally biased region" description="Low complexity" evidence="1">
    <location>
        <begin position="114"/>
        <end position="161"/>
    </location>
</feature>
<feature type="region of interest" description="Disordered" evidence="1">
    <location>
        <begin position="293"/>
        <end position="363"/>
    </location>
</feature>
<feature type="compositionally biased region" description="Basic and acidic residues" evidence="1">
    <location>
        <begin position="29"/>
        <end position="38"/>
    </location>
</feature>
<feature type="region of interest" description="Disordered" evidence="1">
    <location>
        <begin position="105"/>
        <end position="161"/>
    </location>
</feature>
<feature type="compositionally biased region" description="Polar residues" evidence="1">
    <location>
        <begin position="349"/>
        <end position="363"/>
    </location>
</feature>
<dbReference type="AlphaFoldDB" id="A0A914Z7J6"/>